<comment type="caution">
    <text evidence="1">The sequence shown here is derived from an EMBL/GenBank/DDBJ whole genome shotgun (WGS) entry which is preliminary data.</text>
</comment>
<dbReference type="Proteomes" id="UP000192796">
    <property type="component" value="Unassembled WGS sequence"/>
</dbReference>
<keyword evidence="2" id="KW-1185">Reference proteome</keyword>
<name>A0A1V9G168_9BACT</name>
<gene>
    <name evidence="1" type="ORF">A3860_19755</name>
</gene>
<reference evidence="1 2" key="1">
    <citation type="submission" date="2016-03" db="EMBL/GenBank/DDBJ databases">
        <title>Niastella vici sp. nov., isolated from farmland soil.</title>
        <authorList>
            <person name="Chen L."/>
            <person name="Wang D."/>
            <person name="Yang S."/>
            <person name="Wang G."/>
        </authorList>
    </citation>
    <scope>NUCLEOTIDE SEQUENCE [LARGE SCALE GENOMIC DNA]</scope>
    <source>
        <strain evidence="1 2">DJ57</strain>
    </source>
</reference>
<evidence type="ECO:0000313" key="1">
    <source>
        <dbReference type="EMBL" id="OQP64216.1"/>
    </source>
</evidence>
<accession>A0A1V9G168</accession>
<organism evidence="1 2">
    <name type="scientific">Niastella vici</name>
    <dbReference type="NCBI Taxonomy" id="1703345"/>
    <lineage>
        <taxon>Bacteria</taxon>
        <taxon>Pseudomonadati</taxon>
        <taxon>Bacteroidota</taxon>
        <taxon>Chitinophagia</taxon>
        <taxon>Chitinophagales</taxon>
        <taxon>Chitinophagaceae</taxon>
        <taxon>Niastella</taxon>
    </lineage>
</organism>
<dbReference type="STRING" id="1703345.A3860_19755"/>
<protein>
    <submittedName>
        <fullName evidence="1">Uncharacterized protein</fullName>
    </submittedName>
</protein>
<dbReference type="EMBL" id="LVYD01000042">
    <property type="protein sequence ID" value="OQP64216.1"/>
    <property type="molecule type" value="Genomic_DNA"/>
</dbReference>
<dbReference type="AlphaFoldDB" id="A0A1V9G168"/>
<proteinExistence type="predicted"/>
<sequence>MKCRVPFGRGISFLKDGIVFPVITLVITNCGFMKKYCPFLFVLAVLITLASCQKEIHNNDVTPPGGPTPADTIPNTANTEVGTWNFISLQGTLSQTAELSQAGQAIKGISTSNFTSQNNAGTVKFDSVNMTATGISMSVNTTAKTLVYMNGSLFDSLSTPLNQTLPAQNATSGYKKIGADSLYFQDGGFLNVLTGGLVPSAPSGCKLVFSGNTMKMTIVYDTVTTQDYQGIPAKVTIHAVLVATLQKN</sequence>
<evidence type="ECO:0000313" key="2">
    <source>
        <dbReference type="Proteomes" id="UP000192796"/>
    </source>
</evidence>